<dbReference type="InterPro" id="IPR056982">
    <property type="entry name" value="Phage_ProQ_C-like"/>
</dbReference>
<evidence type="ECO:0000313" key="3">
    <source>
        <dbReference type="Proteomes" id="UP000001467"/>
    </source>
</evidence>
<accession>K0NZV0</accession>
<proteinExistence type="predicted"/>
<dbReference type="Proteomes" id="UP000211060">
    <property type="component" value="Segment"/>
</dbReference>
<evidence type="ECO:0000313" key="1">
    <source>
        <dbReference type="EMBL" id="CCK73980.1"/>
    </source>
</evidence>
<dbReference type="OrthoDB" id="23362at10239"/>
<dbReference type="GeneID" id="3416142"/>
<dbReference type="EMBL" id="HE858210">
    <property type="protein sequence ID" value="CCK73980.1"/>
    <property type="molecule type" value="Genomic_DNA"/>
</dbReference>
<reference evidence="3 4" key="2">
    <citation type="journal article" date="2012" name="PLoS Genet.">
        <title>A Bacteriophage-Encoded J-Domain Protein Interacts with the DnaK/Hsp70 Chaperone and Stabilizes the Heat-Shock Factor ?(32) of Escherichia coli.</title>
        <authorList>
            <person name="Perrody E."/>
            <person name="Cirinesi A.M."/>
            <person name="Desplats C."/>
            <person name="Keppel F."/>
            <person name="Schwager F."/>
            <person name="Tranier S."/>
            <person name="Georgopoulos C."/>
            <person name="Genevaux P."/>
        </authorList>
    </citation>
    <scope>NUCLEOTIDE SEQUENCE [LARGE SCALE GENOMIC DNA]</scope>
    <source>
        <strain evidence="2">RB43-GVA</strain>
    </source>
</reference>
<dbReference type="KEGG" id="vg:3416142"/>
<sequence>MSLTDVKVGDTLYDPGERGYDNRCRVKPRILYVHKVARQYLYASPNPTETDLKSYCVEKLDRKTGSSNDWNGIKVYRSEEAYKEKLYREELSAKIKYVFGHSYGVTVPDITTDQLKEIAKTLGVEL</sequence>
<dbReference type="RefSeq" id="YP_239108.1">
    <property type="nucleotide sequence ID" value="NC_007023.1"/>
</dbReference>
<reference evidence="1" key="1">
    <citation type="thesis" date="2012" institute="CNRS">
        <title>Hsp70 in life cycle of bacteriophages.</title>
        <authorList>
            <person name="Perrody E.P."/>
        </authorList>
    </citation>
    <scope>NUCLEOTIDE SEQUENCE</scope>
    <source>
        <strain evidence="1">RB43-GVA</strain>
    </source>
</reference>
<evidence type="ECO:0000313" key="4">
    <source>
        <dbReference type="Proteomes" id="UP000211060"/>
    </source>
</evidence>
<dbReference type="Pfam" id="PF24203">
    <property type="entry name" value="Phage_ProQ_C_like"/>
    <property type="match status" value="1"/>
</dbReference>
<dbReference type="Proteomes" id="UP000001467">
    <property type="component" value="Segment"/>
</dbReference>
<organism evidence="2 3">
    <name type="scientific">Pseudotevenvirus RB43</name>
    <dbReference type="NCBI Taxonomy" id="115991"/>
    <lineage>
        <taxon>Viruses</taxon>
        <taxon>Duplodnaviria</taxon>
        <taxon>Heunggongvirae</taxon>
        <taxon>Uroviricota</taxon>
        <taxon>Caudoviricetes</taxon>
        <taxon>Pantevenvirales</taxon>
        <taxon>Straboviridae</taxon>
        <taxon>Pseudotevenvirus</taxon>
    </lineage>
</organism>
<dbReference type="EMBL" id="HE981739">
    <property type="protein sequence ID" value="CCL97597.1"/>
    <property type="molecule type" value="Genomic_DNA"/>
</dbReference>
<name>K0NZV0_9CAUD</name>
<protein>
    <submittedName>
        <fullName evidence="2">Uncharacterized protein</fullName>
    </submittedName>
</protein>
<evidence type="ECO:0000313" key="2">
    <source>
        <dbReference type="EMBL" id="CCL97597.1"/>
    </source>
</evidence>